<comment type="catalytic activity">
    <reaction evidence="1">
        <text>ATP + protein L-histidine = ADP + protein N-phospho-L-histidine.</text>
        <dbReference type="EC" id="2.7.13.3"/>
    </reaction>
</comment>
<feature type="transmembrane region" description="Helical" evidence="13">
    <location>
        <begin position="373"/>
        <end position="396"/>
    </location>
</feature>
<keyword evidence="17" id="KW-0547">Nucleotide-binding</keyword>
<evidence type="ECO:0000313" key="17">
    <source>
        <dbReference type="EMBL" id="MFC3671294.1"/>
    </source>
</evidence>
<feature type="transmembrane region" description="Helical" evidence="13">
    <location>
        <begin position="477"/>
        <end position="498"/>
    </location>
</feature>
<dbReference type="NCBIfam" id="TIGR00229">
    <property type="entry name" value="sensory_box"/>
    <property type="match status" value="1"/>
</dbReference>
<dbReference type="EC" id="2.7.13.3" evidence="4"/>
<dbReference type="SMART" id="SM00388">
    <property type="entry name" value="HisKA"/>
    <property type="match status" value="1"/>
</dbReference>
<dbReference type="InterPro" id="IPR038377">
    <property type="entry name" value="Na/Glc_symporter_sf"/>
</dbReference>
<keyword evidence="10 13" id="KW-0472">Membrane</keyword>
<feature type="coiled-coil region" evidence="12">
    <location>
        <begin position="731"/>
        <end position="779"/>
    </location>
</feature>
<dbReference type="InterPro" id="IPR001734">
    <property type="entry name" value="Na/solute_symporter"/>
</dbReference>
<dbReference type="RefSeq" id="WP_191322555.1">
    <property type="nucleotide sequence ID" value="NZ_BMZP01000001.1"/>
</dbReference>
<evidence type="ECO:0000256" key="6">
    <source>
        <dbReference type="ARBA" id="ARBA00022679"/>
    </source>
</evidence>
<evidence type="ECO:0000256" key="5">
    <source>
        <dbReference type="ARBA" id="ARBA00022553"/>
    </source>
</evidence>
<evidence type="ECO:0000256" key="12">
    <source>
        <dbReference type="SAM" id="Coils"/>
    </source>
</evidence>
<dbReference type="PROSITE" id="PS50283">
    <property type="entry name" value="NA_SOLUT_SYMP_3"/>
    <property type="match status" value="1"/>
</dbReference>
<evidence type="ECO:0000256" key="13">
    <source>
        <dbReference type="SAM" id="Phobius"/>
    </source>
</evidence>
<protein>
    <recommendedName>
        <fullName evidence="4">histidine kinase</fullName>
        <ecNumber evidence="4">2.7.13.3</ecNumber>
    </recommendedName>
</protein>
<evidence type="ECO:0000256" key="4">
    <source>
        <dbReference type="ARBA" id="ARBA00012438"/>
    </source>
</evidence>
<dbReference type="EMBL" id="JBHRYE010000011">
    <property type="protein sequence ID" value="MFC3671294.1"/>
    <property type="molecule type" value="Genomic_DNA"/>
</dbReference>
<dbReference type="PRINTS" id="PR00344">
    <property type="entry name" value="BCTRLSENSOR"/>
</dbReference>
<name>A0ABV7V1I4_9SPHN</name>
<dbReference type="InterPro" id="IPR003661">
    <property type="entry name" value="HisK_dim/P_dom"/>
</dbReference>
<keyword evidence="17" id="KW-0067">ATP-binding</keyword>
<accession>A0ABV7V1I4</accession>
<dbReference type="Pfam" id="PF02518">
    <property type="entry name" value="HATPase_c"/>
    <property type="match status" value="1"/>
</dbReference>
<keyword evidence="8" id="KW-0418">Kinase</keyword>
<comment type="caution">
    <text evidence="17">The sequence shown here is derived from an EMBL/GenBank/DDBJ whole genome shotgun (WGS) entry which is preliminary data.</text>
</comment>
<feature type="domain" description="PAS" evidence="16">
    <location>
        <begin position="623"/>
        <end position="665"/>
    </location>
</feature>
<dbReference type="InterPro" id="IPR036890">
    <property type="entry name" value="HATPase_C_sf"/>
</dbReference>
<evidence type="ECO:0000256" key="1">
    <source>
        <dbReference type="ARBA" id="ARBA00000085"/>
    </source>
</evidence>
<dbReference type="InterPro" id="IPR001789">
    <property type="entry name" value="Sig_transdc_resp-reg_receiver"/>
</dbReference>
<dbReference type="SUPFAM" id="SSF55874">
    <property type="entry name" value="ATPase domain of HSP90 chaperone/DNA topoisomerase II/histidine kinase"/>
    <property type="match status" value="1"/>
</dbReference>
<reference evidence="18" key="1">
    <citation type="journal article" date="2019" name="Int. J. Syst. Evol. Microbiol.">
        <title>The Global Catalogue of Microorganisms (GCM) 10K type strain sequencing project: providing services to taxonomists for standard genome sequencing and annotation.</title>
        <authorList>
            <consortium name="The Broad Institute Genomics Platform"/>
            <consortium name="The Broad Institute Genome Sequencing Center for Infectious Disease"/>
            <person name="Wu L."/>
            <person name="Ma J."/>
        </authorList>
    </citation>
    <scope>NUCLEOTIDE SEQUENCE [LARGE SCALE GENOMIC DNA]</scope>
    <source>
        <strain evidence="18">KCTC 42224</strain>
    </source>
</reference>
<dbReference type="Gene3D" id="3.40.50.2300">
    <property type="match status" value="1"/>
</dbReference>
<evidence type="ECO:0000259" key="14">
    <source>
        <dbReference type="PROSITE" id="PS50109"/>
    </source>
</evidence>
<keyword evidence="7 13" id="KW-0812">Transmembrane</keyword>
<feature type="transmembrane region" description="Helical" evidence="13">
    <location>
        <begin position="436"/>
        <end position="457"/>
    </location>
</feature>
<feature type="transmembrane region" description="Helical" evidence="13">
    <location>
        <begin position="279"/>
        <end position="297"/>
    </location>
</feature>
<keyword evidence="18" id="KW-1185">Reference proteome</keyword>
<dbReference type="CDD" id="cd00082">
    <property type="entry name" value="HisKA"/>
    <property type="match status" value="1"/>
</dbReference>
<evidence type="ECO:0000256" key="10">
    <source>
        <dbReference type="ARBA" id="ARBA00023136"/>
    </source>
</evidence>
<keyword evidence="6" id="KW-0808">Transferase</keyword>
<feature type="transmembrane region" description="Helical" evidence="13">
    <location>
        <begin position="39"/>
        <end position="56"/>
    </location>
</feature>
<feature type="modified residue" description="4-aspartylphosphate" evidence="11">
    <location>
        <position position="1063"/>
    </location>
</feature>
<evidence type="ECO:0000313" key="18">
    <source>
        <dbReference type="Proteomes" id="UP001595683"/>
    </source>
</evidence>
<dbReference type="InterPro" id="IPR011006">
    <property type="entry name" value="CheY-like_superfamily"/>
</dbReference>
<dbReference type="PANTHER" id="PTHR43047:SF9">
    <property type="entry name" value="HISTIDINE KINASE"/>
    <property type="match status" value="1"/>
</dbReference>
<feature type="transmembrane region" description="Helical" evidence="13">
    <location>
        <begin position="116"/>
        <end position="144"/>
    </location>
</feature>
<feature type="transmembrane region" description="Helical" evidence="13">
    <location>
        <begin position="237"/>
        <end position="259"/>
    </location>
</feature>
<dbReference type="SMART" id="SM00448">
    <property type="entry name" value="REC"/>
    <property type="match status" value="1"/>
</dbReference>
<dbReference type="InterPro" id="IPR000014">
    <property type="entry name" value="PAS"/>
</dbReference>
<dbReference type="CDD" id="cd00156">
    <property type="entry name" value="REC"/>
    <property type="match status" value="1"/>
</dbReference>
<feature type="domain" description="Histidine kinase" evidence="14">
    <location>
        <begin position="786"/>
        <end position="998"/>
    </location>
</feature>
<dbReference type="PROSITE" id="PS50109">
    <property type="entry name" value="HIS_KIN"/>
    <property type="match status" value="1"/>
</dbReference>
<dbReference type="PROSITE" id="PS50112">
    <property type="entry name" value="PAS"/>
    <property type="match status" value="1"/>
</dbReference>
<proteinExistence type="inferred from homology"/>
<dbReference type="Gene3D" id="3.30.565.10">
    <property type="entry name" value="Histidine kinase-like ATPase, C-terminal domain"/>
    <property type="match status" value="1"/>
</dbReference>
<evidence type="ECO:0000256" key="2">
    <source>
        <dbReference type="ARBA" id="ARBA00004141"/>
    </source>
</evidence>
<comment type="subcellular location">
    <subcellularLocation>
        <location evidence="2">Membrane</location>
        <topology evidence="2">Multi-pass membrane protein</topology>
    </subcellularLocation>
</comment>
<comment type="similarity">
    <text evidence="3">Belongs to the sodium:solute symporter (SSF) (TC 2.A.21) family.</text>
</comment>
<keyword evidence="12" id="KW-0175">Coiled coil</keyword>
<keyword evidence="5 11" id="KW-0597">Phosphoprotein</keyword>
<dbReference type="SUPFAM" id="SSF55785">
    <property type="entry name" value="PYP-like sensor domain (PAS domain)"/>
    <property type="match status" value="1"/>
</dbReference>
<dbReference type="Pfam" id="PF12860">
    <property type="entry name" value="PAS_7"/>
    <property type="match status" value="1"/>
</dbReference>
<dbReference type="Pfam" id="PF00512">
    <property type="entry name" value="HisKA"/>
    <property type="match status" value="1"/>
</dbReference>
<dbReference type="PANTHER" id="PTHR43047">
    <property type="entry name" value="TWO-COMPONENT HISTIDINE PROTEIN KINASE"/>
    <property type="match status" value="1"/>
</dbReference>
<dbReference type="InterPro" id="IPR005467">
    <property type="entry name" value="His_kinase_dom"/>
</dbReference>
<dbReference type="SMART" id="SM00091">
    <property type="entry name" value="PAS"/>
    <property type="match status" value="1"/>
</dbReference>
<organism evidence="17 18">
    <name type="scientific">Novosphingobium pokkalii</name>
    <dbReference type="NCBI Taxonomy" id="1770194"/>
    <lineage>
        <taxon>Bacteria</taxon>
        <taxon>Pseudomonadati</taxon>
        <taxon>Pseudomonadota</taxon>
        <taxon>Alphaproteobacteria</taxon>
        <taxon>Sphingomonadales</taxon>
        <taxon>Sphingomonadaceae</taxon>
        <taxon>Novosphingobium</taxon>
    </lineage>
</organism>
<evidence type="ECO:0000256" key="11">
    <source>
        <dbReference type="PROSITE-ProRule" id="PRU00169"/>
    </source>
</evidence>
<evidence type="ECO:0000259" key="16">
    <source>
        <dbReference type="PROSITE" id="PS50112"/>
    </source>
</evidence>
<sequence>MTQAVALLALVIPLYVGMLVIIGWRADRRASEAAARWRGVRYGLSLATLCSAWTYFGAVGDASEGSWLFIANAIGPILALTLLAPVWRRIAVLAKQENVGSLADFLAARFGKSRALGILATLVATLAALPYISLQLVVLAHVWAFAIGATGAPDDGPSALIMLALLVVLAVAFGARRPSLTQHSRGFVSMIAVEAVIKLAGLVAVAALVGLLLYRAGAAGALAGGVAALIPAMPSAAWSTFATLSLLCTITAFTLPRQFHLGFVTLESPDDIAAASRVVPVYFGLWVAATLLIALGIRANLGMPGQSPYLQMLAIPLLRGHSAVAVLALLGGLSAGGAMVVVELTAISAMVSNEIVLPLGARWLHGRLAGNNVGAAIVLVRRVTIVLVAGLAWLYYGGVRGVQGPTELGLTALTASAQLVPPLIGGIYWRRGHARGAIAGVSAGIAVWLVAIAAPALAGGDGLGLGRALWPVAPLPWANAAILLSLLVNTACFVAFSWRAQPRLIDAIQANSFVLQPAAPGSADRPEIGADVGDLRRLLAQFLGAQEADRTLAEFARQARQPPPDDSQPVSPAMVRVAERVLAGVIGAPSARNVVAIAMAAGGRDAEEIGRILDEASHAVQFSRELLQTTLDSLPQGVCVVDGESLLVAWNARSLDLLGLPGEAMAVGRPLADLLAQGRIDHHDPAWKRWHGARKGHEAVRVETRATGQRILALSGTPLAGGDYLLTLADVTELKQAEAVLTQDRAALEQRVDERTRALTEANIALERARRDAEQATGAQRRFVAAASHDLVQPMHAARLFIGNALLSTPSPEQRALLAKADQAVEGAHRMLQALLTLSQLELGALQPRPQPVDAAALMRALAAEFEPVARARGLQLVVMPTRLWLHSDRDLLRSILQNLLVNALRYTPQGRVVMLARRRGDTVRLEVRDSGVGIADDQLPQAFREFGRLAEGQVLAEGTGLGLSIVARIAAALGHKVEVASRKGVGSVFAVIAPASAPAPVRVAPTPIQADLAGLAVLCVDDDPDILLAVGALIERWGAVVTRCANLAEVPAGGHWDAAVADYQLPDGNGLDLLRDLAGRCPLRILVTATPGGDWASDLPAEGICLLAKPTPPLALQALLAQQALCRREA</sequence>
<feature type="transmembrane region" description="Helical" evidence="13">
    <location>
        <begin position="6"/>
        <end position="27"/>
    </location>
</feature>
<dbReference type="InterPro" id="IPR035965">
    <property type="entry name" value="PAS-like_dom_sf"/>
</dbReference>
<evidence type="ECO:0000256" key="8">
    <source>
        <dbReference type="ARBA" id="ARBA00022777"/>
    </source>
</evidence>
<feature type="transmembrane region" description="Helical" evidence="13">
    <location>
        <begin position="68"/>
        <end position="87"/>
    </location>
</feature>
<dbReference type="PROSITE" id="PS50110">
    <property type="entry name" value="RESPONSE_REGULATORY"/>
    <property type="match status" value="1"/>
</dbReference>
<keyword evidence="9 13" id="KW-1133">Transmembrane helix</keyword>
<dbReference type="CDD" id="cd00130">
    <property type="entry name" value="PAS"/>
    <property type="match status" value="1"/>
</dbReference>
<gene>
    <name evidence="17" type="ORF">ACFOOT_07650</name>
</gene>
<feature type="domain" description="Response regulatory" evidence="15">
    <location>
        <begin position="1017"/>
        <end position="1125"/>
    </location>
</feature>
<dbReference type="SUPFAM" id="SSF47384">
    <property type="entry name" value="Homodimeric domain of signal transducing histidine kinase"/>
    <property type="match status" value="1"/>
</dbReference>
<dbReference type="InterPro" id="IPR036097">
    <property type="entry name" value="HisK_dim/P_sf"/>
</dbReference>
<evidence type="ECO:0000259" key="15">
    <source>
        <dbReference type="PROSITE" id="PS50110"/>
    </source>
</evidence>
<dbReference type="SUPFAM" id="SSF52172">
    <property type="entry name" value="CheY-like"/>
    <property type="match status" value="1"/>
</dbReference>
<evidence type="ECO:0000256" key="3">
    <source>
        <dbReference type="ARBA" id="ARBA00006434"/>
    </source>
</evidence>
<dbReference type="Proteomes" id="UP001595683">
    <property type="component" value="Unassembled WGS sequence"/>
</dbReference>
<dbReference type="InterPro" id="IPR004358">
    <property type="entry name" value="Sig_transdc_His_kin-like_C"/>
</dbReference>
<dbReference type="InterPro" id="IPR003594">
    <property type="entry name" value="HATPase_dom"/>
</dbReference>
<dbReference type="GO" id="GO:0005524">
    <property type="term" value="F:ATP binding"/>
    <property type="evidence" value="ECO:0007669"/>
    <property type="project" value="UniProtKB-KW"/>
</dbReference>
<dbReference type="SMART" id="SM00387">
    <property type="entry name" value="HATPase_c"/>
    <property type="match status" value="1"/>
</dbReference>
<evidence type="ECO:0000256" key="7">
    <source>
        <dbReference type="ARBA" id="ARBA00022692"/>
    </source>
</evidence>
<evidence type="ECO:0000256" key="9">
    <source>
        <dbReference type="ARBA" id="ARBA00022989"/>
    </source>
</evidence>
<feature type="transmembrane region" description="Helical" evidence="13">
    <location>
        <begin position="156"/>
        <end position="175"/>
    </location>
</feature>
<feature type="transmembrane region" description="Helical" evidence="13">
    <location>
        <begin position="408"/>
        <end position="429"/>
    </location>
</feature>
<dbReference type="Gene3D" id="1.10.287.130">
    <property type="match status" value="1"/>
</dbReference>
<dbReference type="Gene3D" id="3.30.450.20">
    <property type="entry name" value="PAS domain"/>
    <property type="match status" value="1"/>
</dbReference>
<dbReference type="Gene3D" id="1.20.1730.10">
    <property type="entry name" value="Sodium/glucose cotransporter"/>
    <property type="match status" value="1"/>
</dbReference>